<dbReference type="Pfam" id="PF08449">
    <property type="entry name" value="UAA"/>
    <property type="match status" value="1"/>
</dbReference>
<dbReference type="PANTHER" id="PTHR10778">
    <property type="entry name" value="SOLUTE CARRIER FAMILY 35 MEMBER B"/>
    <property type="match status" value="1"/>
</dbReference>
<dbReference type="GO" id="GO:0005789">
    <property type="term" value="C:endoplasmic reticulum membrane"/>
    <property type="evidence" value="ECO:0007669"/>
    <property type="project" value="UniProtKB-SubCell"/>
</dbReference>
<evidence type="ECO:0000256" key="6">
    <source>
        <dbReference type="ARBA" id="ARBA00022989"/>
    </source>
</evidence>
<dbReference type="GO" id="GO:0005460">
    <property type="term" value="F:UDP-glucose transmembrane transporter activity"/>
    <property type="evidence" value="ECO:0007669"/>
    <property type="project" value="TreeGrafter"/>
</dbReference>
<dbReference type="GO" id="GO:0005459">
    <property type="term" value="F:UDP-galactose transmembrane transporter activity"/>
    <property type="evidence" value="ECO:0007669"/>
    <property type="project" value="TreeGrafter"/>
</dbReference>
<evidence type="ECO:0000313" key="8">
    <source>
        <dbReference type="EMBL" id="CAH1772926.1"/>
    </source>
</evidence>
<dbReference type="AlphaFoldDB" id="A0A8J1YA71"/>
<keyword evidence="3" id="KW-0813">Transport</keyword>
<evidence type="ECO:0000256" key="3">
    <source>
        <dbReference type="ARBA" id="ARBA00022448"/>
    </source>
</evidence>
<dbReference type="EMBL" id="CAIIXF020000001">
    <property type="protein sequence ID" value="CAH1772926.1"/>
    <property type="molecule type" value="Genomic_DNA"/>
</dbReference>
<keyword evidence="5" id="KW-0256">Endoplasmic reticulum</keyword>
<dbReference type="InterPro" id="IPR013657">
    <property type="entry name" value="SCL35B1-4/HUT1"/>
</dbReference>
<dbReference type="Proteomes" id="UP000749559">
    <property type="component" value="Unassembled WGS sequence"/>
</dbReference>
<dbReference type="GO" id="GO:0000139">
    <property type="term" value="C:Golgi membrane"/>
    <property type="evidence" value="ECO:0007669"/>
    <property type="project" value="TreeGrafter"/>
</dbReference>
<accession>A0A8J1YA71</accession>
<proteinExistence type="inferred from homology"/>
<evidence type="ECO:0000313" key="9">
    <source>
        <dbReference type="Proteomes" id="UP000749559"/>
    </source>
</evidence>
<sequence length="368" mass="40763">MADEELLKNTKDSVIFSDKETVETNNLKDQEKMGQVSVDVNVSGSKEALERENYESKSKLKLFICASGILVCYFYYGIIQEMITKGKYGEGETQEKFTYTLALVFVQCIINAIFARATIAVTKPGEDKTPIWFYISCSLTYLGAMLASNHSLQHVPYPTQVLGKSIKPIPVMILGVLLARKRYPLAKYLCVFLIVSGVALFMYKDKKSTAASSDTLFGFGELLLIISLTLDGLTGASQDRMRTEHMTKAHHMMLNMNTWSILWLGTSLVLTGEGIAFLGFVQRHPTVLINMVSFSVASALGQNFIFITVTSFGPLTCSIVTTTRKFFTILGSVFLFGNPMLGRQWVGTLLVFIGLGLDSIYGKAKKKS</sequence>
<keyword evidence="7" id="KW-0472">Membrane</keyword>
<evidence type="ECO:0000256" key="1">
    <source>
        <dbReference type="ARBA" id="ARBA00004477"/>
    </source>
</evidence>
<keyword evidence="4" id="KW-0812">Transmembrane</keyword>
<keyword evidence="9" id="KW-1185">Reference proteome</keyword>
<comment type="caution">
    <text evidence="8">The sequence shown here is derived from an EMBL/GenBank/DDBJ whole genome shotgun (WGS) entry which is preliminary data.</text>
</comment>
<evidence type="ECO:0000256" key="2">
    <source>
        <dbReference type="ARBA" id="ARBA00010694"/>
    </source>
</evidence>
<evidence type="ECO:0000256" key="7">
    <source>
        <dbReference type="ARBA" id="ARBA00023136"/>
    </source>
</evidence>
<dbReference type="PANTHER" id="PTHR10778:SF10">
    <property type="entry name" value="SOLUTE CARRIER FAMILY 35 MEMBER B1"/>
    <property type="match status" value="1"/>
</dbReference>
<evidence type="ECO:0000256" key="4">
    <source>
        <dbReference type="ARBA" id="ARBA00022692"/>
    </source>
</evidence>
<dbReference type="SUPFAM" id="SSF103481">
    <property type="entry name" value="Multidrug resistance efflux transporter EmrE"/>
    <property type="match status" value="2"/>
</dbReference>
<keyword evidence="6" id="KW-1133">Transmembrane helix</keyword>
<evidence type="ECO:0000256" key="5">
    <source>
        <dbReference type="ARBA" id="ARBA00022824"/>
    </source>
</evidence>
<name>A0A8J1YA71_OWEFU</name>
<dbReference type="OrthoDB" id="78344at2759"/>
<comment type="similarity">
    <text evidence="2">Belongs to the nucleotide-sugar transporter family. SLC35B subfamily.</text>
</comment>
<dbReference type="InterPro" id="IPR037185">
    <property type="entry name" value="EmrE-like"/>
</dbReference>
<organism evidence="8 9">
    <name type="scientific">Owenia fusiformis</name>
    <name type="common">Polychaete worm</name>
    <dbReference type="NCBI Taxonomy" id="6347"/>
    <lineage>
        <taxon>Eukaryota</taxon>
        <taxon>Metazoa</taxon>
        <taxon>Spiralia</taxon>
        <taxon>Lophotrochozoa</taxon>
        <taxon>Annelida</taxon>
        <taxon>Polychaeta</taxon>
        <taxon>Sedentaria</taxon>
        <taxon>Canalipalpata</taxon>
        <taxon>Sabellida</taxon>
        <taxon>Oweniida</taxon>
        <taxon>Oweniidae</taxon>
        <taxon>Owenia</taxon>
    </lineage>
</organism>
<gene>
    <name evidence="8" type="ORF">OFUS_LOCUS601</name>
</gene>
<protein>
    <submittedName>
        <fullName evidence="8">Uncharacterized protein</fullName>
    </submittedName>
</protein>
<reference evidence="8" key="1">
    <citation type="submission" date="2022-03" db="EMBL/GenBank/DDBJ databases">
        <authorList>
            <person name="Martin C."/>
        </authorList>
    </citation>
    <scope>NUCLEOTIDE SEQUENCE</scope>
</reference>
<comment type="subcellular location">
    <subcellularLocation>
        <location evidence="1">Endoplasmic reticulum membrane</location>
        <topology evidence="1">Multi-pass membrane protein</topology>
    </subcellularLocation>
</comment>